<reference evidence="1" key="1">
    <citation type="journal article" date="2019" name="MBio">
        <title>Virus Genomes from Deep Sea Sediments Expand the Ocean Megavirome and Support Independent Origins of Viral Gigantism.</title>
        <authorList>
            <person name="Backstrom D."/>
            <person name="Yutin N."/>
            <person name="Jorgensen S.L."/>
            <person name="Dharamshi J."/>
            <person name="Homa F."/>
            <person name="Zaremba-Niedwiedzka K."/>
            <person name="Spang A."/>
            <person name="Wolf Y.I."/>
            <person name="Koonin E.V."/>
            <person name="Ettema T.J."/>
        </authorList>
    </citation>
    <scope>NUCLEOTIDE SEQUENCE</scope>
</reference>
<gene>
    <name evidence="1" type="ORF">LCMAC101_05640</name>
</gene>
<protein>
    <submittedName>
        <fullName evidence="1">Uncharacterized protein</fullName>
    </submittedName>
</protein>
<proteinExistence type="predicted"/>
<dbReference type="EMBL" id="MK500328">
    <property type="protein sequence ID" value="QBK85969.1"/>
    <property type="molecule type" value="Genomic_DNA"/>
</dbReference>
<evidence type="ECO:0000313" key="1">
    <source>
        <dbReference type="EMBL" id="QBK85969.1"/>
    </source>
</evidence>
<organism evidence="1">
    <name type="scientific">Marseillevirus LCMAC101</name>
    <dbReference type="NCBI Taxonomy" id="2506602"/>
    <lineage>
        <taxon>Viruses</taxon>
        <taxon>Varidnaviria</taxon>
        <taxon>Bamfordvirae</taxon>
        <taxon>Nucleocytoviricota</taxon>
        <taxon>Megaviricetes</taxon>
        <taxon>Pimascovirales</taxon>
        <taxon>Pimascovirales incertae sedis</taxon>
        <taxon>Marseilleviridae</taxon>
    </lineage>
</organism>
<name>A0A481YSE4_9VIRU</name>
<accession>A0A481YSE4</accession>
<sequence length="94" mass="10918">MEEIKQTIREEIENADGERKRVIYQVREQIKSAPWSSKSSIYILFGGMLANSPSLIDKFDDIANKLDGLTEDEHVQLWQFMLEQTENLKSSVQE</sequence>